<name>A0A1H1UN54_9ACTN</name>
<gene>
    <name evidence="6" type="ORF">SAMN04489812_2860</name>
</gene>
<dbReference type="SUPFAM" id="SSF88659">
    <property type="entry name" value="Sigma3 and sigma4 domains of RNA polymerase sigma factors"/>
    <property type="match status" value="1"/>
</dbReference>
<keyword evidence="6" id="KW-0240">DNA-directed RNA polymerase</keyword>
<evidence type="ECO:0000256" key="1">
    <source>
        <dbReference type="ARBA" id="ARBA00010641"/>
    </source>
</evidence>
<dbReference type="InterPro" id="IPR013249">
    <property type="entry name" value="RNA_pol_sigma70_r4_t2"/>
</dbReference>
<evidence type="ECO:0000256" key="3">
    <source>
        <dbReference type="ARBA" id="ARBA00023082"/>
    </source>
</evidence>
<dbReference type="AlphaFoldDB" id="A0A1H1UN54"/>
<dbReference type="Gene3D" id="1.10.10.10">
    <property type="entry name" value="Winged helix-like DNA-binding domain superfamily/Winged helix DNA-binding domain"/>
    <property type="match status" value="1"/>
</dbReference>
<protein>
    <submittedName>
        <fullName evidence="6">DNA-directed RNA polymerase specialized sigma subunit, sigma24 family</fullName>
    </submittedName>
</protein>
<dbReference type="InterPro" id="IPR013324">
    <property type="entry name" value="RNA_pol_sigma_r3/r4-like"/>
</dbReference>
<evidence type="ECO:0000313" key="7">
    <source>
        <dbReference type="Proteomes" id="UP000199103"/>
    </source>
</evidence>
<evidence type="ECO:0000259" key="5">
    <source>
        <dbReference type="Pfam" id="PF08281"/>
    </source>
</evidence>
<comment type="similarity">
    <text evidence="1">Belongs to the sigma-70 factor family. ECF subfamily.</text>
</comment>
<dbReference type="GO" id="GO:0000428">
    <property type="term" value="C:DNA-directed RNA polymerase complex"/>
    <property type="evidence" value="ECO:0007669"/>
    <property type="project" value="UniProtKB-KW"/>
</dbReference>
<keyword evidence="2" id="KW-0805">Transcription regulation</keyword>
<dbReference type="Pfam" id="PF08281">
    <property type="entry name" value="Sigma70_r4_2"/>
    <property type="match status" value="1"/>
</dbReference>
<dbReference type="Proteomes" id="UP000199103">
    <property type="component" value="Chromosome I"/>
</dbReference>
<dbReference type="GO" id="GO:0006352">
    <property type="term" value="P:DNA-templated transcription initiation"/>
    <property type="evidence" value="ECO:0007669"/>
    <property type="project" value="InterPro"/>
</dbReference>
<dbReference type="EMBL" id="LT629772">
    <property type="protein sequence ID" value="SDS73915.1"/>
    <property type="molecule type" value="Genomic_DNA"/>
</dbReference>
<evidence type="ECO:0000256" key="2">
    <source>
        <dbReference type="ARBA" id="ARBA00023015"/>
    </source>
</evidence>
<evidence type="ECO:0000313" key="6">
    <source>
        <dbReference type="EMBL" id="SDS73915.1"/>
    </source>
</evidence>
<organism evidence="6 7">
    <name type="scientific">Microlunatus soli</name>
    <dbReference type="NCBI Taxonomy" id="630515"/>
    <lineage>
        <taxon>Bacteria</taxon>
        <taxon>Bacillati</taxon>
        <taxon>Actinomycetota</taxon>
        <taxon>Actinomycetes</taxon>
        <taxon>Propionibacteriales</taxon>
        <taxon>Propionibacteriaceae</taxon>
        <taxon>Microlunatus</taxon>
    </lineage>
</organism>
<keyword evidence="4" id="KW-0804">Transcription</keyword>
<dbReference type="GO" id="GO:0016987">
    <property type="term" value="F:sigma factor activity"/>
    <property type="evidence" value="ECO:0007669"/>
    <property type="project" value="UniProtKB-KW"/>
</dbReference>
<dbReference type="GO" id="GO:0003677">
    <property type="term" value="F:DNA binding"/>
    <property type="evidence" value="ECO:0007669"/>
    <property type="project" value="InterPro"/>
</dbReference>
<feature type="domain" description="RNA polymerase sigma factor 70 region 4 type 2" evidence="5">
    <location>
        <begin position="216"/>
        <end position="255"/>
    </location>
</feature>
<accession>A0A1H1UN54</accession>
<evidence type="ECO:0000256" key="4">
    <source>
        <dbReference type="ARBA" id="ARBA00023163"/>
    </source>
</evidence>
<sequence length="266" mass="28875">MSEGRRSITYSRFALVDALNAEWSELDGNHRLAGYGRAEVGRWAADHPALVGCGSAGDVLQAIRDRPDEVLAALIAVHQEGTRHNRVGSSGRPAGELAGRIVLQTMLGKLVTMARRDHRHAVEDYVGQLWARIGCYPLARRPRRIAANLALDTLKAVTRDHTRGSSRVAVAVPVSEEDLERAGLVADPRVGDGVDDLSAHRVLRTAQDLDLIDDATRRLLLSVYLEGLSSVDAAARFGLAPTTVRYRCSRAIRNLAAHATVIRDAA</sequence>
<dbReference type="RefSeq" id="WP_091525792.1">
    <property type="nucleotide sequence ID" value="NZ_LT629772.1"/>
</dbReference>
<dbReference type="InterPro" id="IPR036388">
    <property type="entry name" value="WH-like_DNA-bd_sf"/>
</dbReference>
<keyword evidence="7" id="KW-1185">Reference proteome</keyword>
<reference evidence="6 7" key="1">
    <citation type="submission" date="2016-10" db="EMBL/GenBank/DDBJ databases">
        <authorList>
            <person name="de Groot N.N."/>
        </authorList>
    </citation>
    <scope>NUCLEOTIDE SEQUENCE [LARGE SCALE GENOMIC DNA]</scope>
    <source>
        <strain evidence="6 7">DSM 21800</strain>
    </source>
</reference>
<proteinExistence type="inferred from homology"/>
<dbReference type="STRING" id="630515.SAMN04489812_2860"/>
<keyword evidence="3" id="KW-0731">Sigma factor</keyword>
<dbReference type="OrthoDB" id="4453977at2"/>